<dbReference type="Proteomes" id="UP000615446">
    <property type="component" value="Unassembled WGS sequence"/>
</dbReference>
<proteinExistence type="predicted"/>
<gene>
    <name evidence="1" type="ORF">RCL2_000597800</name>
</gene>
<evidence type="ECO:0000313" key="2">
    <source>
        <dbReference type="Proteomes" id="UP000615446"/>
    </source>
</evidence>
<organism evidence="1 2">
    <name type="scientific">Rhizophagus clarus</name>
    <dbReference type="NCBI Taxonomy" id="94130"/>
    <lineage>
        <taxon>Eukaryota</taxon>
        <taxon>Fungi</taxon>
        <taxon>Fungi incertae sedis</taxon>
        <taxon>Mucoromycota</taxon>
        <taxon>Glomeromycotina</taxon>
        <taxon>Glomeromycetes</taxon>
        <taxon>Glomerales</taxon>
        <taxon>Glomeraceae</taxon>
        <taxon>Rhizophagus</taxon>
    </lineage>
</organism>
<protein>
    <submittedName>
        <fullName evidence="1">Uncharacterized protein</fullName>
    </submittedName>
</protein>
<reference evidence="1" key="1">
    <citation type="submission" date="2019-10" db="EMBL/GenBank/DDBJ databases">
        <title>Conservation and host-specific expression of non-tandemly repeated heterogenous ribosome RNA gene in arbuscular mycorrhizal fungi.</title>
        <authorList>
            <person name="Maeda T."/>
            <person name="Kobayashi Y."/>
            <person name="Nakagawa T."/>
            <person name="Ezawa T."/>
            <person name="Yamaguchi K."/>
            <person name="Bino T."/>
            <person name="Nishimoto Y."/>
            <person name="Shigenobu S."/>
            <person name="Kawaguchi M."/>
        </authorList>
    </citation>
    <scope>NUCLEOTIDE SEQUENCE</scope>
    <source>
        <strain evidence="1">HR1</strain>
    </source>
</reference>
<dbReference type="AlphaFoldDB" id="A0A8H3QJ84"/>
<accession>A0A8H3QJ84</accession>
<comment type="caution">
    <text evidence="1">The sequence shown here is derived from an EMBL/GenBank/DDBJ whole genome shotgun (WGS) entry which is preliminary data.</text>
</comment>
<evidence type="ECO:0000313" key="1">
    <source>
        <dbReference type="EMBL" id="GES78664.1"/>
    </source>
</evidence>
<dbReference type="EMBL" id="BLAL01000040">
    <property type="protein sequence ID" value="GES78664.1"/>
    <property type="molecule type" value="Genomic_DNA"/>
</dbReference>
<sequence>MDSCGEFMMEGVYILSRGKFSRLNAKVSIEEVGLKGKTQNFGNQDFGRIKSDYLDLRYIDFWSPYTRNWRNKV</sequence>
<name>A0A8H3QJ84_9GLOM</name>